<dbReference type="PANTHER" id="PTHR15682">
    <property type="entry name" value="UNHEALTHY RIBOSOME BIOGENESIS PROTEIN 2 HOMOLOG"/>
    <property type="match status" value="1"/>
</dbReference>
<dbReference type="InterPro" id="IPR052609">
    <property type="entry name" value="Ribosome_Biogenesis_Reg"/>
</dbReference>
<feature type="compositionally biased region" description="Basic and acidic residues" evidence="1">
    <location>
        <begin position="169"/>
        <end position="180"/>
    </location>
</feature>
<name>A0ABD1T6F2_9LAMI</name>
<proteinExistence type="predicted"/>
<keyword evidence="3" id="KW-1185">Reference proteome</keyword>
<evidence type="ECO:0000313" key="2">
    <source>
        <dbReference type="EMBL" id="KAL2508305.1"/>
    </source>
</evidence>
<dbReference type="Proteomes" id="UP001604277">
    <property type="component" value="Unassembled WGS sequence"/>
</dbReference>
<gene>
    <name evidence="2" type="ORF">Fot_31952</name>
</gene>
<protein>
    <submittedName>
        <fullName evidence="2">Uncharacterized protein</fullName>
    </submittedName>
</protein>
<reference evidence="3" key="1">
    <citation type="submission" date="2024-07" db="EMBL/GenBank/DDBJ databases">
        <title>Two chromosome-level genome assemblies of Korean endemic species Abeliophyllum distichum and Forsythia ovata (Oleaceae).</title>
        <authorList>
            <person name="Jang H."/>
        </authorList>
    </citation>
    <scope>NUCLEOTIDE SEQUENCE [LARGE SCALE GENOMIC DNA]</scope>
</reference>
<organism evidence="2 3">
    <name type="scientific">Forsythia ovata</name>
    <dbReference type="NCBI Taxonomy" id="205694"/>
    <lineage>
        <taxon>Eukaryota</taxon>
        <taxon>Viridiplantae</taxon>
        <taxon>Streptophyta</taxon>
        <taxon>Embryophyta</taxon>
        <taxon>Tracheophyta</taxon>
        <taxon>Spermatophyta</taxon>
        <taxon>Magnoliopsida</taxon>
        <taxon>eudicotyledons</taxon>
        <taxon>Gunneridae</taxon>
        <taxon>Pentapetalae</taxon>
        <taxon>asterids</taxon>
        <taxon>lamiids</taxon>
        <taxon>Lamiales</taxon>
        <taxon>Oleaceae</taxon>
        <taxon>Forsythieae</taxon>
        <taxon>Forsythia</taxon>
    </lineage>
</organism>
<dbReference type="EMBL" id="JBFOLJ010000009">
    <property type="protein sequence ID" value="KAL2508305.1"/>
    <property type="molecule type" value="Genomic_DNA"/>
</dbReference>
<dbReference type="PANTHER" id="PTHR15682:SF2">
    <property type="entry name" value="UNHEALTHY RIBOSOME BIOGENESIS PROTEIN 2 HOMOLOG"/>
    <property type="match status" value="1"/>
</dbReference>
<sequence length="208" mass="24458">MAFQILTDLNRLIKSSEYMLQWNRTRGQQKLKDDAQFSSYHKKIKRWKKCLSDFWEEAVGSINKKLLPSTLWWSFCRTVDIWCFHATKKDLKKFLTLLIKAYLSCVSDHAGNYIKCNIDKPGHLEKATAQHIALEFLSNTISYEESKRDRKPTRSASVFDRLGDEADSFQRRAPFHEGRRVGSIPRDPMYEPDYSYDDEVDSPDRSFE</sequence>
<accession>A0ABD1T6F2</accession>
<evidence type="ECO:0000313" key="3">
    <source>
        <dbReference type="Proteomes" id="UP001604277"/>
    </source>
</evidence>
<feature type="region of interest" description="Disordered" evidence="1">
    <location>
        <begin position="169"/>
        <end position="208"/>
    </location>
</feature>
<dbReference type="AlphaFoldDB" id="A0ABD1T6F2"/>
<evidence type="ECO:0000256" key="1">
    <source>
        <dbReference type="SAM" id="MobiDB-lite"/>
    </source>
</evidence>
<comment type="caution">
    <text evidence="2">The sequence shown here is derived from an EMBL/GenBank/DDBJ whole genome shotgun (WGS) entry which is preliminary data.</text>
</comment>